<dbReference type="Proteomes" id="UP001239111">
    <property type="component" value="Chromosome 1"/>
</dbReference>
<comment type="caution">
    <text evidence="1">The sequence shown here is derived from an EMBL/GenBank/DDBJ whole genome shotgun (WGS) entry which is preliminary data.</text>
</comment>
<sequence>MKPGSVRKQRGSVLLETEENDQLFGLIGNRCHCLAAGVIQLYLTEPPHDKWIKRSTGIITLIRDTSERSLFLRLYCIQKRVMLWEHEVYDSVEYKAPLDYFHTFEAENCMVAFNFASKSDAIVFRSILVEELNVRAERRNGRHLKIEMENQRGVTPPRNQSISTPSSRLPNASDNFPNVSSMLISVNKIISNISMTKINKRRKQEIKKKLTTDDIGIPFDFRHVEHVELNINNCTIVDPTLKAFFNRVGIKKSHLKNEETRDFINNFIKNHGGMDAIQKEIVPSPVTQIITQKQVSEPQPQLESPAPVPDRTIPVCSNTTFDINRQRRALPLTTVQPGNRTPPPPPPNVPPVRKARPPRPRPPVIASAAASSAVAPSSLPPRHPPPRSMPAEQPNKILSNVPTPLPMPSLRSDPVETLNVRGKNGSKQATDPRSMLMESIRSGISLKKMDKEVTISAKTENRSTLLNEIRQGVTLKPIANEPRPTRATPNETEGLIGALRRALKNRLKEMYSESEDSSDFSDNDDEWDD</sequence>
<proteinExistence type="predicted"/>
<reference evidence="1" key="1">
    <citation type="submission" date="2023-04" db="EMBL/GenBank/DDBJ databases">
        <title>A chromosome-level genome assembly of the parasitoid wasp Eretmocerus hayati.</title>
        <authorList>
            <person name="Zhong Y."/>
            <person name="Liu S."/>
            <person name="Liu Y."/>
        </authorList>
    </citation>
    <scope>NUCLEOTIDE SEQUENCE</scope>
    <source>
        <strain evidence="1">ZJU_SS_LIU_2023</strain>
    </source>
</reference>
<dbReference type="EMBL" id="CM056741">
    <property type="protein sequence ID" value="KAJ8682447.1"/>
    <property type="molecule type" value="Genomic_DNA"/>
</dbReference>
<keyword evidence="2" id="KW-1185">Reference proteome</keyword>
<protein>
    <submittedName>
        <fullName evidence="1">Uncharacterized protein</fullName>
    </submittedName>
</protein>
<gene>
    <name evidence="1" type="ORF">QAD02_018239</name>
</gene>
<evidence type="ECO:0000313" key="2">
    <source>
        <dbReference type="Proteomes" id="UP001239111"/>
    </source>
</evidence>
<accession>A0ACC2PGH2</accession>
<evidence type="ECO:0000313" key="1">
    <source>
        <dbReference type="EMBL" id="KAJ8682447.1"/>
    </source>
</evidence>
<name>A0ACC2PGH2_9HYME</name>
<organism evidence="1 2">
    <name type="scientific">Eretmocerus hayati</name>
    <dbReference type="NCBI Taxonomy" id="131215"/>
    <lineage>
        <taxon>Eukaryota</taxon>
        <taxon>Metazoa</taxon>
        <taxon>Ecdysozoa</taxon>
        <taxon>Arthropoda</taxon>
        <taxon>Hexapoda</taxon>
        <taxon>Insecta</taxon>
        <taxon>Pterygota</taxon>
        <taxon>Neoptera</taxon>
        <taxon>Endopterygota</taxon>
        <taxon>Hymenoptera</taxon>
        <taxon>Apocrita</taxon>
        <taxon>Proctotrupomorpha</taxon>
        <taxon>Chalcidoidea</taxon>
        <taxon>Aphelinidae</taxon>
        <taxon>Aphelininae</taxon>
        <taxon>Eretmocerus</taxon>
    </lineage>
</organism>